<protein>
    <submittedName>
        <fullName evidence="2">Calcium/calmodulin dependent protein kinase II Association</fullName>
    </submittedName>
</protein>
<accession>A0AAD3D9X2</accession>
<keyword evidence="3" id="KW-1185">Reference proteome</keyword>
<proteinExistence type="predicted"/>
<dbReference type="Proteomes" id="UP001054902">
    <property type="component" value="Unassembled WGS sequence"/>
</dbReference>
<dbReference type="SUPFAM" id="SSF54427">
    <property type="entry name" value="NTF2-like"/>
    <property type="match status" value="1"/>
</dbReference>
<dbReference type="InterPro" id="IPR032710">
    <property type="entry name" value="NTF2-like_dom_sf"/>
</dbReference>
<comment type="caution">
    <text evidence="2">The sequence shown here is derived from an EMBL/GenBank/DDBJ whole genome shotgun (WGS) entry which is preliminary data.</text>
</comment>
<dbReference type="InterPro" id="IPR013543">
    <property type="entry name" value="Ca/CaM-dep_prot_kinase-assoc"/>
</dbReference>
<feature type="domain" description="Calcium/calmodulin-dependent protein kinase II association-domain" evidence="1">
    <location>
        <begin position="6"/>
        <end position="130"/>
    </location>
</feature>
<keyword evidence="2" id="KW-0418">Kinase</keyword>
<gene>
    <name evidence="2" type="ORF">CTEN210_15852</name>
</gene>
<dbReference type="GO" id="GO:0004683">
    <property type="term" value="F:calcium/calmodulin-dependent protein kinase activity"/>
    <property type="evidence" value="ECO:0007669"/>
    <property type="project" value="InterPro"/>
</dbReference>
<dbReference type="Pfam" id="PF08332">
    <property type="entry name" value="CaMKII_AD"/>
    <property type="match status" value="1"/>
</dbReference>
<dbReference type="Gene3D" id="3.10.450.50">
    <property type="match status" value="1"/>
</dbReference>
<keyword evidence="2" id="KW-0808">Transferase</keyword>
<dbReference type="AlphaFoldDB" id="A0AAD3D9X2"/>
<reference evidence="2 3" key="1">
    <citation type="journal article" date="2021" name="Sci. Rep.">
        <title>The genome of the diatom Chaetoceros tenuissimus carries an ancient integrated fragment of an extant virus.</title>
        <authorList>
            <person name="Hongo Y."/>
            <person name="Kimura K."/>
            <person name="Takaki Y."/>
            <person name="Yoshida Y."/>
            <person name="Baba S."/>
            <person name="Kobayashi G."/>
            <person name="Nagasaki K."/>
            <person name="Hano T."/>
            <person name="Tomaru Y."/>
        </authorList>
    </citation>
    <scope>NUCLEOTIDE SEQUENCE [LARGE SCALE GENOMIC DNA]</scope>
    <source>
        <strain evidence="2 3">NIES-3715</strain>
    </source>
</reference>
<evidence type="ECO:0000259" key="1">
    <source>
        <dbReference type="Pfam" id="PF08332"/>
    </source>
</evidence>
<evidence type="ECO:0000313" key="3">
    <source>
        <dbReference type="Proteomes" id="UP001054902"/>
    </source>
</evidence>
<name>A0AAD3D9X2_9STRA</name>
<dbReference type="EMBL" id="BLLK01000062">
    <property type="protein sequence ID" value="GFH59376.1"/>
    <property type="molecule type" value="Genomic_DNA"/>
</dbReference>
<dbReference type="GO" id="GO:0005516">
    <property type="term" value="F:calmodulin binding"/>
    <property type="evidence" value="ECO:0007669"/>
    <property type="project" value="InterPro"/>
</dbReference>
<evidence type="ECO:0000313" key="2">
    <source>
        <dbReference type="EMBL" id="GFH59376.1"/>
    </source>
</evidence>
<sequence>MFSVEQVIDANQQLLDSIASCDYETYKILCADDLTCFEPESNGMLVQGLEFHKYYFDLLEKMPLPVFKTNITMSNPHVRFCGKDCAVISYTRVDQTFNSEQKPITKTVSETRIWEVRDDALVHVHFHKSP</sequence>
<organism evidence="2 3">
    <name type="scientific">Chaetoceros tenuissimus</name>
    <dbReference type="NCBI Taxonomy" id="426638"/>
    <lineage>
        <taxon>Eukaryota</taxon>
        <taxon>Sar</taxon>
        <taxon>Stramenopiles</taxon>
        <taxon>Ochrophyta</taxon>
        <taxon>Bacillariophyta</taxon>
        <taxon>Coscinodiscophyceae</taxon>
        <taxon>Chaetocerotophycidae</taxon>
        <taxon>Chaetocerotales</taxon>
        <taxon>Chaetocerotaceae</taxon>
        <taxon>Chaetoceros</taxon>
    </lineage>
</organism>